<dbReference type="RefSeq" id="XP_033532288.1">
    <property type="nucleotide sequence ID" value="XM_033677154.1"/>
</dbReference>
<evidence type="ECO:0000256" key="4">
    <source>
        <dbReference type="ARBA" id="ARBA00022737"/>
    </source>
</evidence>
<dbReference type="Pfam" id="PF08640">
    <property type="entry name" value="U3_assoc_6"/>
    <property type="match status" value="1"/>
</dbReference>
<keyword evidence="4" id="KW-0677">Repeat</keyword>
<dbReference type="SMART" id="SM00386">
    <property type="entry name" value="HAT"/>
    <property type="match status" value="4"/>
</dbReference>
<reference evidence="9" key="3">
    <citation type="submission" date="2025-04" db="UniProtKB">
        <authorList>
            <consortium name="RefSeq"/>
        </authorList>
    </citation>
    <scope>IDENTIFICATION</scope>
    <source>
        <strain evidence="9">CBS 781.70</strain>
    </source>
</reference>
<dbReference type="InterPro" id="IPR013949">
    <property type="entry name" value="Utp6"/>
</dbReference>
<dbReference type="SUPFAM" id="SSF48452">
    <property type="entry name" value="TPR-like"/>
    <property type="match status" value="1"/>
</dbReference>
<dbReference type="OrthoDB" id="28112at2759"/>
<comment type="similarity">
    <text evidence="2">Belongs to the UTP6 family.</text>
</comment>
<protein>
    <recommendedName>
        <fullName evidence="6">U3 small nucleolar RNA-associated protein 6 N-terminal domain-containing protein</fullName>
    </recommendedName>
</protein>
<comment type="subcellular location">
    <subcellularLocation>
        <location evidence="1">Nucleus</location>
        <location evidence="1">Nucleolus</location>
    </subcellularLocation>
</comment>
<evidence type="ECO:0000256" key="3">
    <source>
        <dbReference type="ARBA" id="ARBA00022552"/>
    </source>
</evidence>
<evidence type="ECO:0000256" key="2">
    <source>
        <dbReference type="ARBA" id="ARBA00010734"/>
    </source>
</evidence>
<dbReference type="PANTHER" id="PTHR23271">
    <property type="entry name" value="HEPATOCELLULAR CARCINOMA-ASSOCIATED ANTIGEN 66"/>
    <property type="match status" value="1"/>
</dbReference>
<dbReference type="InterPro" id="IPR011990">
    <property type="entry name" value="TPR-like_helical_dom_sf"/>
</dbReference>
<dbReference type="AlphaFoldDB" id="A0A6G1FXU2"/>
<dbReference type="Proteomes" id="UP000504638">
    <property type="component" value="Unplaced"/>
</dbReference>
<dbReference type="Gene3D" id="1.25.40.10">
    <property type="entry name" value="Tetratricopeptide repeat domain"/>
    <property type="match status" value="1"/>
</dbReference>
<dbReference type="GO" id="GO:0030515">
    <property type="term" value="F:snoRNA binding"/>
    <property type="evidence" value="ECO:0007669"/>
    <property type="project" value="InterPro"/>
</dbReference>
<evidence type="ECO:0000256" key="5">
    <source>
        <dbReference type="ARBA" id="ARBA00023242"/>
    </source>
</evidence>
<dbReference type="PANTHER" id="PTHR23271:SF1">
    <property type="entry name" value="U3 SMALL NUCLEOLAR RNA-ASSOCIATED PROTEIN 6 HOMOLOG"/>
    <property type="match status" value="1"/>
</dbReference>
<keyword evidence="5" id="KW-0539">Nucleus</keyword>
<keyword evidence="8" id="KW-1185">Reference proteome</keyword>
<reference evidence="9" key="2">
    <citation type="submission" date="2020-04" db="EMBL/GenBank/DDBJ databases">
        <authorList>
            <consortium name="NCBI Genome Project"/>
        </authorList>
    </citation>
    <scope>NUCLEOTIDE SEQUENCE</scope>
    <source>
        <strain evidence="9">CBS 781.70</strain>
    </source>
</reference>
<dbReference type="GO" id="GO:0032040">
    <property type="term" value="C:small-subunit processome"/>
    <property type="evidence" value="ECO:0007669"/>
    <property type="project" value="TreeGrafter"/>
</dbReference>
<sequence length="436" mass="49215">MASANDKARFYLEQSVPDLREYERKAIFTRDEISAITRKRAGFEHVLNSPGAPAPTFARYAEYEMNLDTLRQKRVKRLGIKDRDHSGQKRIFSILNRATKRHRGDVGLWMQYIEYARKERAHKRLEEILTSVLRLHPTKPQLWIYAARYAAESDGDVAAGRNYLQRGLRFCVKCRSLWLEYMKLEMLYIAKIEGRRQVFGGHIKIAAKSQSEQEEGADADMIQLPDGSEEALAGDASELASDSIDKLEPILNGAIPIAVFDAAMKDFDFDLSLAEEIFDMITDFSSLPCSRTILQHIWSEMEEQAEDDPLTILCSLRMVLMGADPTDPEFPSTLGATLARINGLLKNNPLAPQMAYRTISSLLAFLRNEELDSALRKVLGASVRRLTKEAEEGHQKSEEHSLGALLLKLEKANRAEDAHALKELLPTKHTQVVSVG</sequence>
<dbReference type="GO" id="GO:0034388">
    <property type="term" value="C:Pwp2p-containing subcomplex of 90S preribosome"/>
    <property type="evidence" value="ECO:0007669"/>
    <property type="project" value="TreeGrafter"/>
</dbReference>
<evidence type="ECO:0000313" key="8">
    <source>
        <dbReference type="Proteomes" id="UP000504638"/>
    </source>
</evidence>
<proteinExistence type="inferred from homology"/>
<dbReference type="EMBL" id="ML975165">
    <property type="protein sequence ID" value="KAF1810657.1"/>
    <property type="molecule type" value="Genomic_DNA"/>
</dbReference>
<evidence type="ECO:0000256" key="1">
    <source>
        <dbReference type="ARBA" id="ARBA00004604"/>
    </source>
</evidence>
<accession>A0A6G1FXU2</accession>
<organism evidence="7">
    <name type="scientific">Eremomyces bilateralis CBS 781.70</name>
    <dbReference type="NCBI Taxonomy" id="1392243"/>
    <lineage>
        <taxon>Eukaryota</taxon>
        <taxon>Fungi</taxon>
        <taxon>Dikarya</taxon>
        <taxon>Ascomycota</taxon>
        <taxon>Pezizomycotina</taxon>
        <taxon>Dothideomycetes</taxon>
        <taxon>Dothideomycetes incertae sedis</taxon>
        <taxon>Eremomycetales</taxon>
        <taxon>Eremomycetaceae</taxon>
        <taxon>Eremomyces</taxon>
    </lineage>
</organism>
<keyword evidence="3" id="KW-0698">rRNA processing</keyword>
<gene>
    <name evidence="7 9" type="ORF">P152DRAFT_420640</name>
</gene>
<dbReference type="InterPro" id="IPR003107">
    <property type="entry name" value="HAT"/>
</dbReference>
<feature type="domain" description="U3 small nucleolar RNA-associated protein 6 N-terminal" evidence="6">
    <location>
        <begin position="12"/>
        <end position="85"/>
    </location>
</feature>
<dbReference type="InterPro" id="IPR055347">
    <property type="entry name" value="UTP6_N"/>
</dbReference>
<reference evidence="7 9" key="1">
    <citation type="submission" date="2020-01" db="EMBL/GenBank/DDBJ databases">
        <authorList>
            <consortium name="DOE Joint Genome Institute"/>
            <person name="Haridas S."/>
            <person name="Albert R."/>
            <person name="Binder M."/>
            <person name="Bloem J."/>
            <person name="Labutti K."/>
            <person name="Salamov A."/>
            <person name="Andreopoulos B."/>
            <person name="Baker S.E."/>
            <person name="Barry K."/>
            <person name="Bills G."/>
            <person name="Bluhm B.H."/>
            <person name="Cannon C."/>
            <person name="Castanera R."/>
            <person name="Culley D.E."/>
            <person name="Daum C."/>
            <person name="Ezra D."/>
            <person name="Gonzalez J.B."/>
            <person name="Henrissat B."/>
            <person name="Kuo A."/>
            <person name="Liang C."/>
            <person name="Lipzen A."/>
            <person name="Lutzoni F."/>
            <person name="Magnuson J."/>
            <person name="Mondo S."/>
            <person name="Nolan M."/>
            <person name="Ohm R."/>
            <person name="Pangilinan J."/>
            <person name="Park H.-J."/>
            <person name="Ramirez L."/>
            <person name="Alfaro M."/>
            <person name="Sun H."/>
            <person name="Tritt A."/>
            <person name="Yoshinaga Y."/>
            <person name="Zwiers L.-H."/>
            <person name="Turgeon B.G."/>
            <person name="Goodwin S.B."/>
            <person name="Spatafora J.W."/>
            <person name="Crous P.W."/>
            <person name="Grigoriev I.V."/>
        </authorList>
    </citation>
    <scope>NUCLEOTIDE SEQUENCE</scope>
    <source>
        <strain evidence="7 9">CBS 781.70</strain>
    </source>
</reference>
<dbReference type="GeneID" id="54417724"/>
<evidence type="ECO:0000259" key="6">
    <source>
        <dbReference type="Pfam" id="PF08640"/>
    </source>
</evidence>
<evidence type="ECO:0000313" key="9">
    <source>
        <dbReference type="RefSeq" id="XP_033532288.1"/>
    </source>
</evidence>
<name>A0A6G1FXU2_9PEZI</name>
<dbReference type="GO" id="GO:0000462">
    <property type="term" value="P:maturation of SSU-rRNA from tricistronic rRNA transcript (SSU-rRNA, 5.8S rRNA, LSU-rRNA)"/>
    <property type="evidence" value="ECO:0007669"/>
    <property type="project" value="InterPro"/>
</dbReference>
<evidence type="ECO:0000313" key="7">
    <source>
        <dbReference type="EMBL" id="KAF1810657.1"/>
    </source>
</evidence>